<feature type="transmembrane region" description="Helical" evidence="7">
    <location>
        <begin position="144"/>
        <end position="165"/>
    </location>
</feature>
<feature type="region of interest" description="Disordered" evidence="8">
    <location>
        <begin position="1"/>
        <end position="36"/>
    </location>
</feature>
<feature type="transmembrane region" description="Helical" evidence="7">
    <location>
        <begin position="280"/>
        <end position="300"/>
    </location>
</feature>
<evidence type="ECO:0000256" key="2">
    <source>
        <dbReference type="ARBA" id="ARBA00022448"/>
    </source>
</evidence>
<accession>A0ABN2P531</accession>
<feature type="transmembrane region" description="Helical" evidence="7">
    <location>
        <begin position="46"/>
        <end position="68"/>
    </location>
</feature>
<feature type="transmembrane region" description="Helical" evidence="7">
    <location>
        <begin position="177"/>
        <end position="197"/>
    </location>
</feature>
<comment type="subcellular location">
    <subcellularLocation>
        <location evidence="1 7">Cell membrane</location>
        <topology evidence="1 7">Multi-pass membrane protein</topology>
    </subcellularLocation>
</comment>
<gene>
    <name evidence="10" type="ORF">GCM10009716_21490</name>
</gene>
<proteinExistence type="inferred from homology"/>
<evidence type="ECO:0000256" key="6">
    <source>
        <dbReference type="ARBA" id="ARBA00023136"/>
    </source>
</evidence>
<dbReference type="SUPFAM" id="SSF161098">
    <property type="entry name" value="MetI-like"/>
    <property type="match status" value="1"/>
</dbReference>
<dbReference type="PROSITE" id="PS50928">
    <property type="entry name" value="ABC_TM1"/>
    <property type="match status" value="1"/>
</dbReference>
<dbReference type="EMBL" id="BAAAMJ010000018">
    <property type="protein sequence ID" value="GAA1911242.1"/>
    <property type="molecule type" value="Genomic_DNA"/>
</dbReference>
<evidence type="ECO:0000259" key="9">
    <source>
        <dbReference type="PROSITE" id="PS50928"/>
    </source>
</evidence>
<feature type="domain" description="ABC transmembrane type-1" evidence="9">
    <location>
        <begin position="106"/>
        <end position="300"/>
    </location>
</feature>
<keyword evidence="2 7" id="KW-0813">Transport</keyword>
<evidence type="ECO:0000256" key="7">
    <source>
        <dbReference type="RuleBase" id="RU363032"/>
    </source>
</evidence>
<dbReference type="PANTHER" id="PTHR43744">
    <property type="entry name" value="ABC TRANSPORTER PERMEASE PROTEIN MG189-RELATED-RELATED"/>
    <property type="match status" value="1"/>
</dbReference>
<dbReference type="RefSeq" id="WP_344260854.1">
    <property type="nucleotide sequence ID" value="NZ_BAAAMJ010000018.1"/>
</dbReference>
<comment type="similarity">
    <text evidence="7">Belongs to the binding-protein-dependent transport system permease family.</text>
</comment>
<dbReference type="InterPro" id="IPR035906">
    <property type="entry name" value="MetI-like_sf"/>
</dbReference>
<name>A0ABN2P531_9ACTN</name>
<evidence type="ECO:0000313" key="11">
    <source>
        <dbReference type="Proteomes" id="UP001501303"/>
    </source>
</evidence>
<evidence type="ECO:0000313" key="10">
    <source>
        <dbReference type="EMBL" id="GAA1911242.1"/>
    </source>
</evidence>
<evidence type="ECO:0000256" key="4">
    <source>
        <dbReference type="ARBA" id="ARBA00022692"/>
    </source>
</evidence>
<dbReference type="Pfam" id="PF00528">
    <property type="entry name" value="BPD_transp_1"/>
    <property type="match status" value="1"/>
</dbReference>
<dbReference type="Proteomes" id="UP001501303">
    <property type="component" value="Unassembled WGS sequence"/>
</dbReference>
<reference evidence="10 11" key="1">
    <citation type="journal article" date="2019" name="Int. J. Syst. Evol. Microbiol.">
        <title>The Global Catalogue of Microorganisms (GCM) 10K type strain sequencing project: providing services to taxonomists for standard genome sequencing and annotation.</title>
        <authorList>
            <consortium name="The Broad Institute Genomics Platform"/>
            <consortium name="The Broad Institute Genome Sequencing Center for Infectious Disease"/>
            <person name="Wu L."/>
            <person name="Ma J."/>
        </authorList>
    </citation>
    <scope>NUCLEOTIDE SEQUENCE [LARGE SCALE GENOMIC DNA]</scope>
    <source>
        <strain evidence="10 11">JCM 13581</strain>
    </source>
</reference>
<keyword evidence="6 7" id="KW-0472">Membrane</keyword>
<dbReference type="PANTHER" id="PTHR43744:SF8">
    <property type="entry name" value="SN-GLYCEROL-3-PHOSPHATE TRANSPORT SYSTEM PERMEASE PROTEIN UGPE"/>
    <property type="match status" value="1"/>
</dbReference>
<comment type="caution">
    <text evidence="10">The sequence shown here is derived from an EMBL/GenBank/DDBJ whole genome shotgun (WGS) entry which is preliminary data.</text>
</comment>
<protein>
    <submittedName>
        <fullName evidence="10">Carbohydrate ABC transporter permease</fullName>
    </submittedName>
</protein>
<dbReference type="CDD" id="cd06261">
    <property type="entry name" value="TM_PBP2"/>
    <property type="match status" value="1"/>
</dbReference>
<feature type="transmembrane region" description="Helical" evidence="7">
    <location>
        <begin position="110"/>
        <end position="132"/>
    </location>
</feature>
<sequence length="314" mass="34088">MSTTHPPDRQEPAAEGAGRDRPPPGTPGTARGGESARRKEGGVLNVFAHSFLVVWVLLAVGPLLWVVLSSFRPTGELLEAPFAIPSGLHWENFVNAWTDANIGQYTLNSLIILSGSLTGTMLLGSMAAYVIARFDFPGNRIIHFLFVGGMMFPVFLALVPLFFIMDNLGLLNTRQGLIIAYIAYSLPFTTFFLVAFFRTLPTGVQEAATIDGASHTRTFFQIMMPMAKPGLISIGIFNFLGQWNQFILPKVLNIADPDDAVLPQGLAALMVQQGYRGDWGALYAGVTLAMLPVLVVYIVFQRQVQAGLTAGALK</sequence>
<dbReference type="Gene3D" id="1.10.3720.10">
    <property type="entry name" value="MetI-like"/>
    <property type="match status" value="1"/>
</dbReference>
<keyword evidence="3" id="KW-1003">Cell membrane</keyword>
<evidence type="ECO:0000256" key="3">
    <source>
        <dbReference type="ARBA" id="ARBA00022475"/>
    </source>
</evidence>
<feature type="compositionally biased region" description="Basic and acidic residues" evidence="8">
    <location>
        <begin position="1"/>
        <end position="22"/>
    </location>
</feature>
<keyword evidence="11" id="KW-1185">Reference proteome</keyword>
<organism evidence="10 11">
    <name type="scientific">Streptomyces sodiiphilus</name>
    <dbReference type="NCBI Taxonomy" id="226217"/>
    <lineage>
        <taxon>Bacteria</taxon>
        <taxon>Bacillati</taxon>
        <taxon>Actinomycetota</taxon>
        <taxon>Actinomycetes</taxon>
        <taxon>Kitasatosporales</taxon>
        <taxon>Streptomycetaceae</taxon>
        <taxon>Streptomyces</taxon>
    </lineage>
</organism>
<dbReference type="InterPro" id="IPR000515">
    <property type="entry name" value="MetI-like"/>
</dbReference>
<evidence type="ECO:0000256" key="8">
    <source>
        <dbReference type="SAM" id="MobiDB-lite"/>
    </source>
</evidence>
<evidence type="ECO:0000256" key="1">
    <source>
        <dbReference type="ARBA" id="ARBA00004651"/>
    </source>
</evidence>
<keyword evidence="5 7" id="KW-1133">Transmembrane helix</keyword>
<evidence type="ECO:0000256" key="5">
    <source>
        <dbReference type="ARBA" id="ARBA00022989"/>
    </source>
</evidence>
<keyword evidence="4 7" id="KW-0812">Transmembrane</keyword>
<feature type="transmembrane region" description="Helical" evidence="7">
    <location>
        <begin position="218"/>
        <end position="240"/>
    </location>
</feature>